<dbReference type="PRINTS" id="PR00080">
    <property type="entry name" value="SDRFAMILY"/>
</dbReference>
<dbReference type="FunFam" id="3.40.50.720:FF:000084">
    <property type="entry name" value="Short-chain dehydrogenase reductase"/>
    <property type="match status" value="1"/>
</dbReference>
<dbReference type="OrthoDB" id="1669814at2759"/>
<dbReference type="Proteomes" id="UP000239649">
    <property type="component" value="Unassembled WGS sequence"/>
</dbReference>
<protein>
    <submittedName>
        <fullName evidence="2">Tropinone reductase-like 3</fullName>
    </submittedName>
</protein>
<dbReference type="InterPro" id="IPR036291">
    <property type="entry name" value="NAD(P)-bd_dom_sf"/>
</dbReference>
<dbReference type="AlphaFoldDB" id="A0A2P6V6H2"/>
<comment type="caution">
    <text evidence="2">The sequence shown here is derived from an EMBL/GenBank/DDBJ whole genome shotgun (WGS) entry which is preliminary data.</text>
</comment>
<accession>A0A2P6V6H2</accession>
<comment type="similarity">
    <text evidence="1">Belongs to the short-chain dehydrogenases/reductases (SDR) family.</text>
</comment>
<organism evidence="2 3">
    <name type="scientific">Micractinium conductrix</name>
    <dbReference type="NCBI Taxonomy" id="554055"/>
    <lineage>
        <taxon>Eukaryota</taxon>
        <taxon>Viridiplantae</taxon>
        <taxon>Chlorophyta</taxon>
        <taxon>core chlorophytes</taxon>
        <taxon>Trebouxiophyceae</taxon>
        <taxon>Chlorellales</taxon>
        <taxon>Chlorellaceae</taxon>
        <taxon>Chlorella clade</taxon>
        <taxon>Micractinium</taxon>
    </lineage>
</organism>
<dbReference type="SUPFAM" id="SSF51735">
    <property type="entry name" value="NAD(P)-binding Rossmann-fold domains"/>
    <property type="match status" value="1"/>
</dbReference>
<dbReference type="Pfam" id="PF13561">
    <property type="entry name" value="adh_short_C2"/>
    <property type="match status" value="1"/>
</dbReference>
<evidence type="ECO:0000313" key="3">
    <source>
        <dbReference type="Proteomes" id="UP000239649"/>
    </source>
</evidence>
<dbReference type="STRING" id="554055.A0A2P6V6H2"/>
<dbReference type="InterPro" id="IPR020904">
    <property type="entry name" value="Sc_DH/Rdtase_CS"/>
</dbReference>
<dbReference type="PROSITE" id="PS00061">
    <property type="entry name" value="ADH_SHORT"/>
    <property type="match status" value="1"/>
</dbReference>
<dbReference type="Gene3D" id="3.40.50.720">
    <property type="entry name" value="NAD(P)-binding Rossmann-like Domain"/>
    <property type="match status" value="1"/>
</dbReference>
<dbReference type="PRINTS" id="PR00081">
    <property type="entry name" value="GDHRDH"/>
</dbReference>
<dbReference type="PANTHER" id="PTHR43943:SF2">
    <property type="entry name" value="DEHYDROGENASE_REDUCTASE 4"/>
    <property type="match status" value="1"/>
</dbReference>
<gene>
    <name evidence="2" type="ORF">C2E20_6918</name>
</gene>
<evidence type="ECO:0000256" key="1">
    <source>
        <dbReference type="ARBA" id="ARBA00006484"/>
    </source>
</evidence>
<proteinExistence type="inferred from homology"/>
<dbReference type="NCBIfam" id="NF005559">
    <property type="entry name" value="PRK07231.1"/>
    <property type="match status" value="1"/>
</dbReference>
<dbReference type="InterPro" id="IPR002347">
    <property type="entry name" value="SDR_fam"/>
</dbReference>
<dbReference type="PANTHER" id="PTHR43943">
    <property type="entry name" value="DEHYDROGENASE/REDUCTASE (SDR FAMILY) MEMBER 4"/>
    <property type="match status" value="1"/>
</dbReference>
<sequence length="256" mass="26402">MSAPRCRRLEGKVAVVTASTAGIGLGIVRRLAQEGARVVVSSRKAATVEETVAALRREGLEVAGTACHVGDKAALQRLIQFTLDTYGKIDILVSNAAVNPAAGPILSMEDSAIQKIVDINIVSAVLLAKLAVPHMPSGGSIVFVSSYTAFNPSPPIAMYAVSKTALLGLTKALAEELGPQQGIRVNCLAPGIVPTKFASALVASLELEELNKSRTLLGRLGTPGDMAAAVAFLASEDAAYITGEALVVAGGMQSRL</sequence>
<dbReference type="EMBL" id="LHPF02000025">
    <property type="protein sequence ID" value="PSC69687.1"/>
    <property type="molecule type" value="Genomic_DNA"/>
</dbReference>
<keyword evidence="3" id="KW-1185">Reference proteome</keyword>
<reference evidence="2 3" key="1">
    <citation type="journal article" date="2018" name="Plant J.">
        <title>Genome sequences of Chlorella sorokiniana UTEX 1602 and Micractinium conductrix SAG 241.80: implications to maltose excretion by a green alga.</title>
        <authorList>
            <person name="Arriola M.B."/>
            <person name="Velmurugan N."/>
            <person name="Zhang Y."/>
            <person name="Plunkett M.H."/>
            <person name="Hondzo H."/>
            <person name="Barney B.M."/>
        </authorList>
    </citation>
    <scope>NUCLEOTIDE SEQUENCE [LARGE SCALE GENOMIC DNA]</scope>
    <source>
        <strain evidence="2 3">SAG 241.80</strain>
    </source>
</reference>
<evidence type="ECO:0000313" key="2">
    <source>
        <dbReference type="EMBL" id="PSC69687.1"/>
    </source>
</evidence>
<name>A0A2P6V6H2_9CHLO</name>